<dbReference type="InterPro" id="IPR000873">
    <property type="entry name" value="AMP-dep_synth/lig_dom"/>
</dbReference>
<dbReference type="Pfam" id="PF00501">
    <property type="entry name" value="AMP-binding"/>
    <property type="match status" value="1"/>
</dbReference>
<evidence type="ECO:0000313" key="2">
    <source>
        <dbReference type="EMBL" id="HIU65835.1"/>
    </source>
</evidence>
<evidence type="ECO:0000259" key="1">
    <source>
        <dbReference type="Pfam" id="PF00501"/>
    </source>
</evidence>
<accession>A0A9D1MT53</accession>
<evidence type="ECO:0000313" key="3">
    <source>
        <dbReference type="Proteomes" id="UP000824142"/>
    </source>
</evidence>
<proteinExistence type="predicted"/>
<dbReference type="AlphaFoldDB" id="A0A9D1MT53"/>
<protein>
    <submittedName>
        <fullName evidence="2">AMP-binding protein</fullName>
    </submittedName>
</protein>
<dbReference type="Proteomes" id="UP000824142">
    <property type="component" value="Unassembled WGS sequence"/>
</dbReference>
<dbReference type="GO" id="GO:0016405">
    <property type="term" value="F:CoA-ligase activity"/>
    <property type="evidence" value="ECO:0007669"/>
    <property type="project" value="TreeGrafter"/>
</dbReference>
<reference evidence="2" key="2">
    <citation type="journal article" date="2021" name="PeerJ">
        <title>Extensive microbial diversity within the chicken gut microbiome revealed by metagenomics and culture.</title>
        <authorList>
            <person name="Gilroy R."/>
            <person name="Ravi A."/>
            <person name="Getino M."/>
            <person name="Pursley I."/>
            <person name="Horton D.L."/>
            <person name="Alikhan N.F."/>
            <person name="Baker D."/>
            <person name="Gharbi K."/>
            <person name="Hall N."/>
            <person name="Watson M."/>
            <person name="Adriaenssens E.M."/>
            <person name="Foster-Nyarko E."/>
            <person name="Jarju S."/>
            <person name="Secka A."/>
            <person name="Antonio M."/>
            <person name="Oren A."/>
            <person name="Chaudhuri R.R."/>
            <person name="La Ragione R."/>
            <person name="Hildebrand F."/>
            <person name="Pallen M.J."/>
        </authorList>
    </citation>
    <scope>NUCLEOTIDE SEQUENCE</scope>
    <source>
        <strain evidence="2">CHK136-897</strain>
    </source>
</reference>
<dbReference type="Gene3D" id="3.30.300.30">
    <property type="match status" value="1"/>
</dbReference>
<dbReference type="PROSITE" id="PS00455">
    <property type="entry name" value="AMP_BINDING"/>
    <property type="match status" value="1"/>
</dbReference>
<dbReference type="InterPro" id="IPR042099">
    <property type="entry name" value="ANL_N_sf"/>
</dbReference>
<dbReference type="InterPro" id="IPR045851">
    <property type="entry name" value="AMP-bd_C_sf"/>
</dbReference>
<dbReference type="InterPro" id="IPR020845">
    <property type="entry name" value="AMP-binding_CS"/>
</dbReference>
<comment type="caution">
    <text evidence="2">The sequence shown here is derived from an EMBL/GenBank/DDBJ whole genome shotgun (WGS) entry which is preliminary data.</text>
</comment>
<organism evidence="2 3">
    <name type="scientific">Candidatus Enterousia avicola</name>
    <dbReference type="NCBI Taxonomy" id="2840787"/>
    <lineage>
        <taxon>Bacteria</taxon>
        <taxon>Pseudomonadati</taxon>
        <taxon>Pseudomonadota</taxon>
        <taxon>Alphaproteobacteria</taxon>
        <taxon>Candidatus Enterousia</taxon>
    </lineage>
</organism>
<reference evidence="2" key="1">
    <citation type="submission" date="2020-10" db="EMBL/GenBank/DDBJ databases">
        <authorList>
            <person name="Gilroy R."/>
        </authorList>
    </citation>
    <scope>NUCLEOTIDE SEQUENCE</scope>
    <source>
        <strain evidence="2">CHK136-897</strain>
    </source>
</reference>
<dbReference type="PANTHER" id="PTHR24096">
    <property type="entry name" value="LONG-CHAIN-FATTY-ACID--COA LIGASE"/>
    <property type="match status" value="1"/>
</dbReference>
<name>A0A9D1MT53_9PROT</name>
<dbReference type="SUPFAM" id="SSF56801">
    <property type="entry name" value="Acetyl-CoA synthetase-like"/>
    <property type="match status" value="1"/>
</dbReference>
<gene>
    <name evidence="2" type="ORF">IAC63_04330</name>
</gene>
<dbReference type="EMBL" id="DVNO01000036">
    <property type="protein sequence ID" value="HIU65835.1"/>
    <property type="molecule type" value="Genomic_DNA"/>
</dbReference>
<dbReference type="Gene3D" id="3.40.50.12780">
    <property type="entry name" value="N-terminal domain of ligase-like"/>
    <property type="match status" value="1"/>
</dbReference>
<feature type="domain" description="AMP-dependent synthetase/ligase" evidence="1">
    <location>
        <begin position="7"/>
        <end position="378"/>
    </location>
</feature>
<sequence length="526" mass="59057">MNMYQLLERAATTWPDNLFLVRENVTFSGFVDLVKARATSLHAAGVKKGDIVGVLAHNIPEFPITLFAIWYLGGTALLLDTNLTPFEYDNMTATTDCHIVCAEKSFFYKTKNFKFYDITKKDGKADPKLKPAQLESLDVATLSFTSGSTGTPKVVPLTHFNLIECSNSLEDMHEWIQPGFVMYGFLPMYHIFGFAVELLATLHYGAGVLLQPTVNPKEILEDFRVYRPHVIPAVPRLWEVFRNKIIDNIKAQRKWWLVSIVLKYGKLLKKIGLGALVRKVQEPVLAVFGGRARLLIAGGAATKPEVETFYERLGLTFIQGYGLTETVGPICISKPTKKRFPFAFGAPTTNNECEIRDKNEDGVGVLWLRGHQVFGGYLNNPSVNEEVFDERGFFNTGDMVSMDKNGELHFAGRKKQVIVLDSGKNVYPDELEAMFMEIPGVKNVAVFEHKVKNKTVTYGVFSVEPSMTLEKLAAAVAQANKKVASYKWVTHFAMTTDDLPMTSTQKVKHHVVRQNLIDGKYPIRKE</sequence>